<feature type="transmembrane region" description="Helical" evidence="7">
    <location>
        <begin position="231"/>
        <end position="253"/>
    </location>
</feature>
<organism evidence="8 9">
    <name type="scientific">Pseudoclavibacter albus</name>
    <dbReference type="NCBI Taxonomy" id="272241"/>
    <lineage>
        <taxon>Bacteria</taxon>
        <taxon>Bacillati</taxon>
        <taxon>Actinomycetota</taxon>
        <taxon>Actinomycetes</taxon>
        <taxon>Micrococcales</taxon>
        <taxon>Microbacteriaceae</taxon>
        <taxon>Pseudoclavibacter</taxon>
    </lineage>
</organism>
<evidence type="ECO:0000256" key="7">
    <source>
        <dbReference type="SAM" id="Phobius"/>
    </source>
</evidence>
<sequence length="439" mass="47433">MSERGKSTPRGATNVDLIEREEPEIKHTMFPRYPDAPAGASAMDKLKLFLAWVTSTRPVRVFKHFGQQNGSLLAGGMAYSAIFSLFAGIWAIFSAMALLIADDQGLKDLILGGMSDAVPGLVGEDGVIKPSTLDQAGGKTFGIMGIIALIGTFWTALGWLAGARAAIRKIFEVPVSPPTNFALLKLKDLGVIIGFGLMMIASTFLTVASTAALKWLLSILGIGEDAPILTFVLRVLAICIVIAADAVIMALLVRVLTGLRIPKRTLMIGALIGAVGVQILKQLGSALLGGATSNPIAASFAVLLGVLIFFNLLCTVLLLTSSWIKITMDDLGTSPRKLTAEEANQEAEEAEIEARRERLAADRIRLREELQTAPRFGRSKLRREYERVIEEERKLHEEDTRRRLGLNKAGDPEAEGVNDDDAPNEPSTAAEGREEPQHR</sequence>
<gene>
    <name evidence="8" type="ORF">M3D15_00440</name>
</gene>
<comment type="subcellular location">
    <subcellularLocation>
        <location evidence="1">Cell membrane</location>
        <topology evidence="1">Multi-pass membrane protein</topology>
    </subcellularLocation>
</comment>
<proteinExistence type="predicted"/>
<dbReference type="Proteomes" id="UP001525379">
    <property type="component" value="Unassembled WGS sequence"/>
</dbReference>
<feature type="transmembrane region" description="Helical" evidence="7">
    <location>
        <begin position="72"/>
        <end position="101"/>
    </location>
</feature>
<feature type="region of interest" description="Disordered" evidence="6">
    <location>
        <begin position="392"/>
        <end position="439"/>
    </location>
</feature>
<reference evidence="8 9" key="1">
    <citation type="submission" date="2022-04" db="EMBL/GenBank/DDBJ databases">
        <title>Human microbiome associated bacterial genomes.</title>
        <authorList>
            <person name="Sandstrom S."/>
            <person name="Salamzade R."/>
            <person name="Kalan L.R."/>
        </authorList>
    </citation>
    <scope>NUCLEOTIDE SEQUENCE [LARGE SCALE GENOMIC DNA]</scope>
    <source>
        <strain evidence="9">p3-SID1799</strain>
    </source>
</reference>
<protein>
    <submittedName>
        <fullName evidence="8">YihY/virulence factor BrkB family protein</fullName>
    </submittedName>
</protein>
<feature type="transmembrane region" description="Helical" evidence="7">
    <location>
        <begin position="296"/>
        <end position="319"/>
    </location>
</feature>
<evidence type="ECO:0000256" key="6">
    <source>
        <dbReference type="SAM" id="MobiDB-lite"/>
    </source>
</evidence>
<evidence type="ECO:0000256" key="1">
    <source>
        <dbReference type="ARBA" id="ARBA00004651"/>
    </source>
</evidence>
<evidence type="ECO:0000313" key="9">
    <source>
        <dbReference type="Proteomes" id="UP001525379"/>
    </source>
</evidence>
<keyword evidence="5 7" id="KW-0472">Membrane</keyword>
<feature type="transmembrane region" description="Helical" evidence="7">
    <location>
        <begin position="265"/>
        <end position="284"/>
    </location>
</feature>
<dbReference type="InterPro" id="IPR017039">
    <property type="entry name" value="Virul_fac_BrkB"/>
</dbReference>
<feature type="transmembrane region" description="Helical" evidence="7">
    <location>
        <begin position="141"/>
        <end position="161"/>
    </location>
</feature>
<dbReference type="RefSeq" id="WP_260103587.1">
    <property type="nucleotide sequence ID" value="NZ_JALXSQ010000001.1"/>
</dbReference>
<keyword evidence="4 7" id="KW-1133">Transmembrane helix</keyword>
<name>A0ABT2HU25_9MICO</name>
<feature type="compositionally biased region" description="Basic and acidic residues" evidence="6">
    <location>
        <begin position="392"/>
        <end position="402"/>
    </location>
</feature>
<evidence type="ECO:0000256" key="3">
    <source>
        <dbReference type="ARBA" id="ARBA00022692"/>
    </source>
</evidence>
<dbReference type="EMBL" id="JALXSQ010000001">
    <property type="protein sequence ID" value="MCT2041817.1"/>
    <property type="molecule type" value="Genomic_DNA"/>
</dbReference>
<keyword evidence="3 7" id="KW-0812">Transmembrane</keyword>
<accession>A0ABT2HU25</accession>
<dbReference type="Pfam" id="PF03631">
    <property type="entry name" value="Virul_fac_BrkB"/>
    <property type="match status" value="1"/>
</dbReference>
<dbReference type="PANTHER" id="PTHR30213">
    <property type="entry name" value="INNER MEMBRANE PROTEIN YHJD"/>
    <property type="match status" value="1"/>
</dbReference>
<feature type="transmembrane region" description="Helical" evidence="7">
    <location>
        <begin position="189"/>
        <end position="211"/>
    </location>
</feature>
<feature type="compositionally biased region" description="Acidic residues" evidence="6">
    <location>
        <begin position="412"/>
        <end position="423"/>
    </location>
</feature>
<keyword evidence="2" id="KW-1003">Cell membrane</keyword>
<evidence type="ECO:0000256" key="5">
    <source>
        <dbReference type="ARBA" id="ARBA00023136"/>
    </source>
</evidence>
<comment type="caution">
    <text evidence="8">The sequence shown here is derived from an EMBL/GenBank/DDBJ whole genome shotgun (WGS) entry which is preliminary data.</text>
</comment>
<evidence type="ECO:0000313" key="8">
    <source>
        <dbReference type="EMBL" id="MCT2041817.1"/>
    </source>
</evidence>
<evidence type="ECO:0000256" key="2">
    <source>
        <dbReference type="ARBA" id="ARBA00022475"/>
    </source>
</evidence>
<keyword evidence="9" id="KW-1185">Reference proteome</keyword>
<evidence type="ECO:0000256" key="4">
    <source>
        <dbReference type="ARBA" id="ARBA00022989"/>
    </source>
</evidence>
<dbReference type="PANTHER" id="PTHR30213:SF1">
    <property type="entry name" value="INNER MEMBRANE PROTEIN YHJD"/>
    <property type="match status" value="1"/>
</dbReference>